<evidence type="ECO:0000256" key="5">
    <source>
        <dbReference type="ARBA" id="ARBA00023242"/>
    </source>
</evidence>
<comment type="caution">
    <text evidence="8">The sequence shown here is derived from an EMBL/GenBank/DDBJ whole genome shotgun (WGS) entry which is preliminary data.</text>
</comment>
<accession>A0A4Y2ETN8</accession>
<evidence type="ECO:0000259" key="7">
    <source>
        <dbReference type="PROSITE" id="PS50982"/>
    </source>
</evidence>
<keyword evidence="3" id="KW-0238">DNA-binding</keyword>
<dbReference type="OrthoDB" id="161570at2759"/>
<evidence type="ECO:0000256" key="1">
    <source>
        <dbReference type="ARBA" id="ARBA00004123"/>
    </source>
</evidence>
<dbReference type="Pfam" id="PF01429">
    <property type="entry name" value="MBD"/>
    <property type="match status" value="1"/>
</dbReference>
<keyword evidence="9" id="KW-1185">Reference proteome</keyword>
<dbReference type="InterPro" id="IPR001739">
    <property type="entry name" value="Methyl_CpG_DNA-bd"/>
</dbReference>
<keyword evidence="5" id="KW-0539">Nucleus</keyword>
<feature type="domain" description="MBD" evidence="7">
    <location>
        <begin position="14"/>
        <end position="85"/>
    </location>
</feature>
<keyword evidence="2" id="KW-0805">Transcription regulation</keyword>
<name>A0A4Y2ETN8_ARAVE</name>
<dbReference type="SUPFAM" id="SSF54171">
    <property type="entry name" value="DNA-binding domain"/>
    <property type="match status" value="1"/>
</dbReference>
<organism evidence="8 9">
    <name type="scientific">Araneus ventricosus</name>
    <name type="common">Orbweaver spider</name>
    <name type="synonym">Epeira ventricosa</name>
    <dbReference type="NCBI Taxonomy" id="182803"/>
    <lineage>
        <taxon>Eukaryota</taxon>
        <taxon>Metazoa</taxon>
        <taxon>Ecdysozoa</taxon>
        <taxon>Arthropoda</taxon>
        <taxon>Chelicerata</taxon>
        <taxon>Arachnida</taxon>
        <taxon>Araneae</taxon>
        <taxon>Araneomorphae</taxon>
        <taxon>Entelegynae</taxon>
        <taxon>Araneoidea</taxon>
        <taxon>Araneidae</taxon>
        <taxon>Araneus</taxon>
    </lineage>
</organism>
<evidence type="ECO:0000256" key="3">
    <source>
        <dbReference type="ARBA" id="ARBA00023125"/>
    </source>
</evidence>
<evidence type="ECO:0000256" key="4">
    <source>
        <dbReference type="ARBA" id="ARBA00023163"/>
    </source>
</evidence>
<proteinExistence type="predicted"/>
<dbReference type="CDD" id="cd00122">
    <property type="entry name" value="MBD"/>
    <property type="match status" value="1"/>
</dbReference>
<feature type="compositionally biased region" description="Low complexity" evidence="6">
    <location>
        <begin position="1"/>
        <end position="16"/>
    </location>
</feature>
<evidence type="ECO:0000256" key="6">
    <source>
        <dbReference type="SAM" id="MobiDB-lite"/>
    </source>
</evidence>
<feature type="region of interest" description="Disordered" evidence="6">
    <location>
        <begin position="1"/>
        <end position="23"/>
    </location>
</feature>
<dbReference type="GO" id="GO:0005654">
    <property type="term" value="C:nucleoplasm"/>
    <property type="evidence" value="ECO:0007669"/>
    <property type="project" value="UniProtKB-ARBA"/>
</dbReference>
<evidence type="ECO:0000313" key="8">
    <source>
        <dbReference type="EMBL" id="GBM31679.1"/>
    </source>
</evidence>
<comment type="subcellular location">
    <subcellularLocation>
        <location evidence="1">Nucleus</location>
    </subcellularLocation>
</comment>
<gene>
    <name evidence="8" type="ORF">AVEN_101293_1</name>
</gene>
<dbReference type="SMART" id="SM00391">
    <property type="entry name" value="MBD"/>
    <property type="match status" value="1"/>
</dbReference>
<dbReference type="InterPro" id="IPR016177">
    <property type="entry name" value="DNA-bd_dom_sf"/>
</dbReference>
<sequence>MIDSFSDFEFSSNETSIPKPSDKTECDWKRVCVIRQKGKSKGRIDVYYYPEAKLRLRSKNEVKKYCESKGIDYNPDNFDFSSKLILNDNEQNTIEIQSDDFSTDIEDISDNEAHLVDIKIPKNFKESQNVPKREN</sequence>
<dbReference type="AlphaFoldDB" id="A0A4Y2ETN8"/>
<protein>
    <recommendedName>
        <fullName evidence="7">MBD domain-containing protein</fullName>
    </recommendedName>
</protein>
<dbReference type="Gene3D" id="3.30.890.10">
    <property type="entry name" value="Methyl-cpg-binding Protein 2, Chain A"/>
    <property type="match status" value="1"/>
</dbReference>
<evidence type="ECO:0000313" key="9">
    <source>
        <dbReference type="Proteomes" id="UP000499080"/>
    </source>
</evidence>
<dbReference type="PROSITE" id="PS50982">
    <property type="entry name" value="MBD"/>
    <property type="match status" value="1"/>
</dbReference>
<keyword evidence="4" id="KW-0804">Transcription</keyword>
<reference evidence="8 9" key="1">
    <citation type="journal article" date="2019" name="Sci. Rep.">
        <title>Orb-weaving spider Araneus ventricosus genome elucidates the spidroin gene catalogue.</title>
        <authorList>
            <person name="Kono N."/>
            <person name="Nakamura H."/>
            <person name="Ohtoshi R."/>
            <person name="Moran D.A.P."/>
            <person name="Shinohara A."/>
            <person name="Yoshida Y."/>
            <person name="Fujiwara M."/>
            <person name="Mori M."/>
            <person name="Tomita M."/>
            <person name="Arakawa K."/>
        </authorList>
    </citation>
    <scope>NUCLEOTIDE SEQUENCE [LARGE SCALE GENOMIC DNA]</scope>
</reference>
<evidence type="ECO:0000256" key="2">
    <source>
        <dbReference type="ARBA" id="ARBA00023015"/>
    </source>
</evidence>
<dbReference type="EMBL" id="BGPR01000690">
    <property type="protein sequence ID" value="GBM31679.1"/>
    <property type="molecule type" value="Genomic_DNA"/>
</dbReference>
<dbReference type="GO" id="GO:0003677">
    <property type="term" value="F:DNA binding"/>
    <property type="evidence" value="ECO:0007669"/>
    <property type="project" value="UniProtKB-KW"/>
</dbReference>
<dbReference type="PANTHER" id="PTHR12396">
    <property type="entry name" value="METHYL-CPG BINDING PROTEIN, MBD"/>
    <property type="match status" value="1"/>
</dbReference>
<dbReference type="Proteomes" id="UP000499080">
    <property type="component" value="Unassembled WGS sequence"/>
</dbReference>